<reference evidence="3" key="1">
    <citation type="submission" date="2018-06" db="EMBL/GenBank/DDBJ databases">
        <title>Complete genome of Pseudomonas insecticola strain QZS01.</title>
        <authorList>
            <person name="Wang J."/>
            <person name="Su Q."/>
        </authorList>
    </citation>
    <scope>NUCLEOTIDE SEQUENCE [LARGE SCALE GENOMIC DNA]</scope>
    <source>
        <strain evidence="3">QZS01</strain>
    </source>
</reference>
<dbReference type="EMBL" id="CP029822">
    <property type="protein sequence ID" value="AZS51501.1"/>
    <property type="molecule type" value="Genomic_DNA"/>
</dbReference>
<keyword evidence="3" id="KW-1185">Reference proteome</keyword>
<feature type="region of interest" description="Disordered" evidence="1">
    <location>
        <begin position="95"/>
        <end position="116"/>
    </location>
</feature>
<proteinExistence type="predicted"/>
<accession>A0A3Q9JMF7</accession>
<organism evidence="2 3">
    <name type="scientific">Entomomonas moraniae</name>
    <dbReference type="NCBI Taxonomy" id="2213226"/>
    <lineage>
        <taxon>Bacteria</taxon>
        <taxon>Pseudomonadati</taxon>
        <taxon>Pseudomonadota</taxon>
        <taxon>Gammaproteobacteria</taxon>
        <taxon>Pseudomonadales</taxon>
        <taxon>Pseudomonadaceae</taxon>
        <taxon>Entomomonas</taxon>
    </lineage>
</organism>
<sequence length="116" mass="13014">MVQLLQLSLQEILEYLKGLFELVTDIKEDVVTVAEAMRVIGPRIESPLPKLLKKVKDQVIKITICNDNKNIKAFGISKIELSDWIKTVNYKKQLSDNSPVSNTAENQPTACISVSE</sequence>
<evidence type="ECO:0000313" key="3">
    <source>
        <dbReference type="Proteomes" id="UP000273143"/>
    </source>
</evidence>
<evidence type="ECO:0000256" key="1">
    <source>
        <dbReference type="SAM" id="MobiDB-lite"/>
    </source>
</evidence>
<dbReference type="KEGG" id="emo:DM558_12295"/>
<dbReference type="Proteomes" id="UP000273143">
    <property type="component" value="Chromosome"/>
</dbReference>
<gene>
    <name evidence="2" type="ORF">DM558_12295</name>
</gene>
<dbReference type="RefSeq" id="WP_127164251.1">
    <property type="nucleotide sequence ID" value="NZ_CP029822.1"/>
</dbReference>
<protein>
    <submittedName>
        <fullName evidence="2">Uncharacterized protein</fullName>
    </submittedName>
</protein>
<dbReference type="AlphaFoldDB" id="A0A3Q9JMF7"/>
<evidence type="ECO:0000313" key="2">
    <source>
        <dbReference type="EMBL" id="AZS51501.1"/>
    </source>
</evidence>
<name>A0A3Q9JMF7_9GAMM</name>